<dbReference type="SUPFAM" id="SSF48452">
    <property type="entry name" value="TPR-like"/>
    <property type="match status" value="1"/>
</dbReference>
<gene>
    <name evidence="1" type="ORF">Pla110_22820</name>
</gene>
<evidence type="ECO:0000313" key="1">
    <source>
        <dbReference type="EMBL" id="QDU80551.1"/>
    </source>
</evidence>
<dbReference type="Gene3D" id="1.25.40.10">
    <property type="entry name" value="Tetratricopeptide repeat domain"/>
    <property type="match status" value="1"/>
</dbReference>
<protein>
    <submittedName>
        <fullName evidence="1">Uncharacterized protein</fullName>
    </submittedName>
</protein>
<dbReference type="InterPro" id="IPR011990">
    <property type="entry name" value="TPR-like_helical_dom_sf"/>
</dbReference>
<dbReference type="RefSeq" id="WP_144995816.1">
    <property type="nucleotide sequence ID" value="NZ_CP036281.1"/>
</dbReference>
<name>A0A518CMV0_9PLAN</name>
<proteinExistence type="predicted"/>
<dbReference type="AlphaFoldDB" id="A0A518CMV0"/>
<accession>A0A518CMV0</accession>
<sequence length="252" mass="28332">MTDLSETLVDARQLLNQKFYYQSLRKVDNALNDDPDAAPLWELRGLIHRGLTNLSGALSSIETAMTLAPLSSEGSCLLAECYVALDKPDLAYQVADNLWKKKGLDNSSRLSLAAIFNQLGFVNRAVLLCRKAICHDPAESQAYYDLSVFLGRGGHPLHIVESVARRAIDLDPENVYFRVGLAATLHRAHRSRRAYELIQSFGQSEIRQIRCGCCLKQIIEIFEQTGDFENVQTCEEQLNHLNGIDHNRKEND</sequence>
<dbReference type="OrthoDB" id="271653at2"/>
<dbReference type="EMBL" id="CP036281">
    <property type="protein sequence ID" value="QDU80551.1"/>
    <property type="molecule type" value="Genomic_DNA"/>
</dbReference>
<dbReference type="KEGG" id="plon:Pla110_22820"/>
<reference evidence="1 2" key="1">
    <citation type="submission" date="2019-02" db="EMBL/GenBank/DDBJ databases">
        <title>Deep-cultivation of Planctomycetes and their phenomic and genomic characterization uncovers novel biology.</title>
        <authorList>
            <person name="Wiegand S."/>
            <person name="Jogler M."/>
            <person name="Boedeker C."/>
            <person name="Pinto D."/>
            <person name="Vollmers J."/>
            <person name="Rivas-Marin E."/>
            <person name="Kohn T."/>
            <person name="Peeters S.H."/>
            <person name="Heuer A."/>
            <person name="Rast P."/>
            <person name="Oberbeckmann S."/>
            <person name="Bunk B."/>
            <person name="Jeske O."/>
            <person name="Meyerdierks A."/>
            <person name="Storesund J.E."/>
            <person name="Kallscheuer N."/>
            <person name="Luecker S."/>
            <person name="Lage O.M."/>
            <person name="Pohl T."/>
            <person name="Merkel B.J."/>
            <person name="Hornburger P."/>
            <person name="Mueller R.-W."/>
            <person name="Bruemmer F."/>
            <person name="Labrenz M."/>
            <person name="Spormann A.M."/>
            <person name="Op den Camp H."/>
            <person name="Overmann J."/>
            <person name="Amann R."/>
            <person name="Jetten M.S.M."/>
            <person name="Mascher T."/>
            <person name="Medema M.H."/>
            <person name="Devos D.P."/>
            <person name="Kaster A.-K."/>
            <person name="Ovreas L."/>
            <person name="Rohde M."/>
            <person name="Galperin M.Y."/>
            <person name="Jogler C."/>
        </authorList>
    </citation>
    <scope>NUCLEOTIDE SEQUENCE [LARGE SCALE GENOMIC DNA]</scope>
    <source>
        <strain evidence="1 2">Pla110</strain>
    </source>
</reference>
<organism evidence="1 2">
    <name type="scientific">Polystyrenella longa</name>
    <dbReference type="NCBI Taxonomy" id="2528007"/>
    <lineage>
        <taxon>Bacteria</taxon>
        <taxon>Pseudomonadati</taxon>
        <taxon>Planctomycetota</taxon>
        <taxon>Planctomycetia</taxon>
        <taxon>Planctomycetales</taxon>
        <taxon>Planctomycetaceae</taxon>
        <taxon>Polystyrenella</taxon>
    </lineage>
</organism>
<dbReference type="Proteomes" id="UP000317178">
    <property type="component" value="Chromosome"/>
</dbReference>
<evidence type="ECO:0000313" key="2">
    <source>
        <dbReference type="Proteomes" id="UP000317178"/>
    </source>
</evidence>
<keyword evidence="2" id="KW-1185">Reference proteome</keyword>